<gene>
    <name evidence="3" type="ORF">ZHAS_00005959</name>
</gene>
<reference evidence="3 5" key="1">
    <citation type="journal article" date="2014" name="BMC Genomics">
        <title>Genome sequence of Anopheles sinensis provides insight into genetics basis of mosquito competence for malaria parasites.</title>
        <authorList>
            <person name="Zhou D."/>
            <person name="Zhang D."/>
            <person name="Ding G."/>
            <person name="Shi L."/>
            <person name="Hou Q."/>
            <person name="Ye Y."/>
            <person name="Xu Y."/>
            <person name="Zhou H."/>
            <person name="Xiong C."/>
            <person name="Li S."/>
            <person name="Yu J."/>
            <person name="Hong S."/>
            <person name="Yu X."/>
            <person name="Zou P."/>
            <person name="Chen C."/>
            <person name="Chang X."/>
            <person name="Wang W."/>
            <person name="Lv Y."/>
            <person name="Sun Y."/>
            <person name="Ma L."/>
            <person name="Shen B."/>
            <person name="Zhu C."/>
        </authorList>
    </citation>
    <scope>NUCLEOTIDE SEQUENCE [LARGE SCALE GENOMIC DNA]</scope>
</reference>
<dbReference type="EMBL" id="KE524954">
    <property type="protein sequence ID" value="KFB38578.1"/>
    <property type="molecule type" value="Genomic_DNA"/>
</dbReference>
<dbReference type="AlphaFoldDB" id="A0A084VKT4"/>
<name>A0A084VKT4_ANOSI</name>
<dbReference type="EMBL" id="ATLV01014290">
    <property type="status" value="NOT_ANNOTATED_CDS"/>
    <property type="molecule type" value="Genomic_DNA"/>
</dbReference>
<sequence>MLLMTTTAMMMMISHAIFFYREEKNLRSTNTTTTSSCAARPSHHPRGSHDEATGWCSNADEGLGGKGGGSVCEGKRKTTDTKKNQQMSICEALHMQEEEQHRVGRKMCLENANESSQTLPALPGSP</sequence>
<keyword evidence="5" id="KW-1185">Reference proteome</keyword>
<evidence type="ECO:0000256" key="2">
    <source>
        <dbReference type="SAM" id="SignalP"/>
    </source>
</evidence>
<accession>A0A084VKT4</accession>
<reference evidence="4" key="2">
    <citation type="submission" date="2020-05" db="UniProtKB">
        <authorList>
            <consortium name="EnsemblMetazoa"/>
        </authorList>
    </citation>
    <scope>IDENTIFICATION</scope>
</reference>
<protein>
    <submittedName>
        <fullName evidence="3 4">Neuraminidase</fullName>
    </submittedName>
</protein>
<evidence type="ECO:0000313" key="4">
    <source>
        <dbReference type="EnsemblMetazoa" id="ASIC005959-PA"/>
    </source>
</evidence>
<evidence type="ECO:0000256" key="1">
    <source>
        <dbReference type="SAM" id="MobiDB-lite"/>
    </source>
</evidence>
<evidence type="ECO:0000313" key="5">
    <source>
        <dbReference type="Proteomes" id="UP000030765"/>
    </source>
</evidence>
<feature type="region of interest" description="Disordered" evidence="1">
    <location>
        <begin position="29"/>
        <end position="84"/>
    </location>
</feature>
<proteinExistence type="predicted"/>
<feature type="region of interest" description="Disordered" evidence="1">
    <location>
        <begin position="104"/>
        <end position="126"/>
    </location>
</feature>
<feature type="compositionally biased region" description="Gly residues" evidence="1">
    <location>
        <begin position="62"/>
        <end position="71"/>
    </location>
</feature>
<keyword evidence="2" id="KW-0732">Signal</keyword>
<feature type="chain" id="PRO_5010759847" evidence="2">
    <location>
        <begin position="17"/>
        <end position="126"/>
    </location>
</feature>
<organism evidence="3">
    <name type="scientific">Anopheles sinensis</name>
    <name type="common">Mosquito</name>
    <dbReference type="NCBI Taxonomy" id="74873"/>
    <lineage>
        <taxon>Eukaryota</taxon>
        <taxon>Metazoa</taxon>
        <taxon>Ecdysozoa</taxon>
        <taxon>Arthropoda</taxon>
        <taxon>Hexapoda</taxon>
        <taxon>Insecta</taxon>
        <taxon>Pterygota</taxon>
        <taxon>Neoptera</taxon>
        <taxon>Endopterygota</taxon>
        <taxon>Diptera</taxon>
        <taxon>Nematocera</taxon>
        <taxon>Culicoidea</taxon>
        <taxon>Culicidae</taxon>
        <taxon>Anophelinae</taxon>
        <taxon>Anopheles</taxon>
    </lineage>
</organism>
<feature type="signal peptide" evidence="2">
    <location>
        <begin position="1"/>
        <end position="16"/>
    </location>
</feature>
<dbReference type="Proteomes" id="UP000030765">
    <property type="component" value="Unassembled WGS sequence"/>
</dbReference>
<feature type="compositionally biased region" description="Basic and acidic residues" evidence="1">
    <location>
        <begin position="73"/>
        <end position="83"/>
    </location>
</feature>
<dbReference type="VEuPathDB" id="VectorBase:ASIC005959"/>
<dbReference type="EnsemblMetazoa" id="ASIC005959-RA">
    <property type="protein sequence ID" value="ASIC005959-PA"/>
    <property type="gene ID" value="ASIC005959"/>
</dbReference>
<evidence type="ECO:0000313" key="3">
    <source>
        <dbReference type="EMBL" id="KFB38578.1"/>
    </source>
</evidence>